<gene>
    <name evidence="6" type="ORF">ERUC_LOCUS9032</name>
</gene>
<evidence type="ECO:0000259" key="5">
    <source>
        <dbReference type="SMART" id="SM01086"/>
    </source>
</evidence>
<evidence type="ECO:0000313" key="6">
    <source>
        <dbReference type="EMBL" id="CAH8320481.1"/>
    </source>
</evidence>
<dbReference type="Proteomes" id="UP001642260">
    <property type="component" value="Unassembled WGS sequence"/>
</dbReference>
<dbReference type="EMBL" id="CAKOAT010093266">
    <property type="protein sequence ID" value="CAH8320481.1"/>
    <property type="molecule type" value="Genomic_DNA"/>
</dbReference>
<keyword evidence="3" id="KW-0067">ATP-binding</keyword>
<proteinExistence type="predicted"/>
<evidence type="ECO:0000313" key="7">
    <source>
        <dbReference type="Proteomes" id="UP001642260"/>
    </source>
</evidence>
<evidence type="ECO:0000256" key="2">
    <source>
        <dbReference type="ARBA" id="ARBA00022741"/>
    </source>
</evidence>
<dbReference type="GO" id="GO:0005524">
    <property type="term" value="F:ATP binding"/>
    <property type="evidence" value="ECO:0007669"/>
    <property type="project" value="UniProtKB-KW"/>
</dbReference>
<dbReference type="InterPro" id="IPR027417">
    <property type="entry name" value="P-loop_NTPase"/>
</dbReference>
<name>A0ABC8JBA6_ERUVS</name>
<dbReference type="AlphaFoldDB" id="A0ABC8JBA6"/>
<dbReference type="InterPro" id="IPR019489">
    <property type="entry name" value="Clp_ATPase_C"/>
</dbReference>
<comment type="caution">
    <text evidence="6">The sequence shown here is derived from an EMBL/GenBank/DDBJ whole genome shotgun (WGS) entry which is preliminary data.</text>
</comment>
<evidence type="ECO:0000256" key="4">
    <source>
        <dbReference type="SAM" id="MobiDB-lite"/>
    </source>
</evidence>
<accession>A0ABC8JBA6</accession>
<reference evidence="6 7" key="1">
    <citation type="submission" date="2022-03" db="EMBL/GenBank/DDBJ databases">
        <authorList>
            <person name="Macdonald S."/>
            <person name="Ahmed S."/>
            <person name="Newling K."/>
        </authorList>
    </citation>
    <scope>NUCLEOTIDE SEQUENCE [LARGE SCALE GENOMIC DNA]</scope>
</reference>
<dbReference type="SMART" id="SM01086">
    <property type="entry name" value="ClpB_D2-small"/>
    <property type="match status" value="1"/>
</dbReference>
<sequence length="216" mass="24132">MIVFRQLTKLEVKEIADIMLKEVVVRLKEKEIKLQVTERFKEIVVDEGFDPSYGGRPLRRAIMRLLEDSMAEKMLSREIKDGDSVIVDVDGEGSVVVLNGKSGEHTNAYSDNCDQEENPGASEVANIYRSSQMSDVMDRFKILKRREADKVQETVNSLDSDSDSEPRNKTQICDHLWSDSMITIVGNSVTEMTHAANTEEPSASGDGCESPTSRQG</sequence>
<feature type="region of interest" description="Disordered" evidence="4">
    <location>
        <begin position="195"/>
        <end position="216"/>
    </location>
</feature>
<organism evidence="6 7">
    <name type="scientific">Eruca vesicaria subsp. sativa</name>
    <name type="common">Garden rocket</name>
    <name type="synonym">Eruca sativa</name>
    <dbReference type="NCBI Taxonomy" id="29727"/>
    <lineage>
        <taxon>Eukaryota</taxon>
        <taxon>Viridiplantae</taxon>
        <taxon>Streptophyta</taxon>
        <taxon>Embryophyta</taxon>
        <taxon>Tracheophyta</taxon>
        <taxon>Spermatophyta</taxon>
        <taxon>Magnoliopsida</taxon>
        <taxon>eudicotyledons</taxon>
        <taxon>Gunneridae</taxon>
        <taxon>Pentapetalae</taxon>
        <taxon>rosids</taxon>
        <taxon>malvids</taxon>
        <taxon>Brassicales</taxon>
        <taxon>Brassicaceae</taxon>
        <taxon>Brassiceae</taxon>
        <taxon>Eruca</taxon>
    </lineage>
</organism>
<dbReference type="InterPro" id="IPR050130">
    <property type="entry name" value="ClpA_ClpB"/>
</dbReference>
<dbReference type="Pfam" id="PF10431">
    <property type="entry name" value="ClpB_D2-small"/>
    <property type="match status" value="1"/>
</dbReference>
<dbReference type="Gene3D" id="1.10.8.60">
    <property type="match status" value="1"/>
</dbReference>
<keyword evidence="2" id="KW-0547">Nucleotide-binding</keyword>
<dbReference type="FunFam" id="1.10.8.60:FF:000017">
    <property type="entry name" value="ATP-dependent chaperone ClpB"/>
    <property type="match status" value="1"/>
</dbReference>
<keyword evidence="1" id="KW-0677">Repeat</keyword>
<evidence type="ECO:0000256" key="3">
    <source>
        <dbReference type="ARBA" id="ARBA00022840"/>
    </source>
</evidence>
<feature type="domain" description="Clp ATPase C-terminal" evidence="5">
    <location>
        <begin position="7"/>
        <end position="97"/>
    </location>
</feature>
<keyword evidence="7" id="KW-1185">Reference proteome</keyword>
<dbReference type="PANTHER" id="PTHR11638">
    <property type="entry name" value="ATP-DEPENDENT CLP PROTEASE"/>
    <property type="match status" value="1"/>
</dbReference>
<dbReference type="PANTHER" id="PTHR11638:SF155">
    <property type="entry name" value="CHAPERONE PROTEIN CLPC1, CHLOROPLASTIC-LIKE"/>
    <property type="match status" value="1"/>
</dbReference>
<protein>
    <recommendedName>
        <fullName evidence="5">Clp ATPase C-terminal domain-containing protein</fullName>
    </recommendedName>
</protein>
<dbReference type="SUPFAM" id="SSF52540">
    <property type="entry name" value="P-loop containing nucleoside triphosphate hydrolases"/>
    <property type="match status" value="1"/>
</dbReference>
<evidence type="ECO:0000256" key="1">
    <source>
        <dbReference type="ARBA" id="ARBA00022737"/>
    </source>
</evidence>